<proteinExistence type="predicted"/>
<name>A0ACC3A7I2_9EURO</name>
<evidence type="ECO:0000313" key="2">
    <source>
        <dbReference type="Proteomes" id="UP001172386"/>
    </source>
</evidence>
<organism evidence="1 2">
    <name type="scientific">Neophaeococcomyces mojaviensis</name>
    <dbReference type="NCBI Taxonomy" id="3383035"/>
    <lineage>
        <taxon>Eukaryota</taxon>
        <taxon>Fungi</taxon>
        <taxon>Dikarya</taxon>
        <taxon>Ascomycota</taxon>
        <taxon>Pezizomycotina</taxon>
        <taxon>Eurotiomycetes</taxon>
        <taxon>Chaetothyriomycetidae</taxon>
        <taxon>Chaetothyriales</taxon>
        <taxon>Chaetothyriales incertae sedis</taxon>
        <taxon>Neophaeococcomyces</taxon>
    </lineage>
</organism>
<gene>
    <name evidence="1" type="primary">HNT3_1</name>
    <name evidence="1" type="ORF">H2198_004780</name>
</gene>
<dbReference type="Proteomes" id="UP001172386">
    <property type="component" value="Unassembled WGS sequence"/>
</dbReference>
<keyword evidence="2" id="KW-1185">Reference proteome</keyword>
<sequence>MAQGQIKKTAAPTQKSSSRNTNAGVTKKGLGDKNPKKAKLIKAAKINKKFTAGLTAQTERMLGERAGHLEMIGQGRKKGGDMKGVHGKKGGEKRSRSTTLTLLSLFGLQQNTAMTRVPKEALSHEHPYNANFANITRPDWVAKHELDSEAHKLLPYVLEPEKWATRVLRITPDAVLIKDKYPKASVHLLLLPRWTPHRDYHPHDAFEDPQFLSMVRKEAVEGLKIASQQLRLCMHKSLQSIGLNETTIEARLNKRDFSKDFQIGIHAHPSQHELHVHIISRDMVPNRSYSPRHYQSFNTPFLVPLQDYPLPPDDIRRRVQFQNENLMRDDFQCWKCGKDYGMDYEALQAHLQKEWLAWIKEGSATVSERDLPATTTEPNIQICSTSVPVKP</sequence>
<accession>A0ACC3A7I2</accession>
<reference evidence="1" key="1">
    <citation type="submission" date="2022-10" db="EMBL/GenBank/DDBJ databases">
        <title>Culturing micro-colonial fungi from biological soil crusts in the Mojave desert and describing Neophaeococcomyces mojavensis, and introducing the new genera and species Taxawa tesnikishii.</title>
        <authorList>
            <person name="Kurbessoian T."/>
            <person name="Stajich J.E."/>
        </authorList>
    </citation>
    <scope>NUCLEOTIDE SEQUENCE</scope>
    <source>
        <strain evidence="1">JES_112</strain>
    </source>
</reference>
<dbReference type="EMBL" id="JAPDRQ010000074">
    <property type="protein sequence ID" value="KAJ9656661.1"/>
    <property type="molecule type" value="Genomic_DNA"/>
</dbReference>
<protein>
    <submittedName>
        <fullName evidence="1">Aprataxin-like protein</fullName>
    </submittedName>
</protein>
<evidence type="ECO:0000313" key="1">
    <source>
        <dbReference type="EMBL" id="KAJ9656661.1"/>
    </source>
</evidence>
<comment type="caution">
    <text evidence="1">The sequence shown here is derived from an EMBL/GenBank/DDBJ whole genome shotgun (WGS) entry which is preliminary data.</text>
</comment>